<dbReference type="PROSITE" id="PS00816">
    <property type="entry name" value="AIPM_HOMOCIT_SYNTH_2"/>
    <property type="match status" value="1"/>
</dbReference>
<dbReference type="SUPFAM" id="SSF51569">
    <property type="entry name" value="Aldolase"/>
    <property type="match status" value="1"/>
</dbReference>
<evidence type="ECO:0000256" key="7">
    <source>
        <dbReference type="ARBA" id="ARBA00022679"/>
    </source>
</evidence>
<dbReference type="PROSITE" id="PS50991">
    <property type="entry name" value="PYR_CT"/>
    <property type="match status" value="1"/>
</dbReference>
<evidence type="ECO:0000259" key="11">
    <source>
        <dbReference type="PROSITE" id="PS50991"/>
    </source>
</evidence>
<comment type="function">
    <text evidence="10">Catalyzes the condensation of the acetyl group of acetyl-CoA with 3-methyl-2-oxobutanoate (2-ketoisovalerate) to form 3-carboxy-3-hydroxy-4-methylpentanoate (2-isopropylmalate).</text>
</comment>
<evidence type="ECO:0000256" key="8">
    <source>
        <dbReference type="ARBA" id="ARBA00022723"/>
    </source>
</evidence>
<keyword evidence="12" id="KW-0012">Acyltransferase</keyword>
<dbReference type="RefSeq" id="WP_039384260.1">
    <property type="nucleotide sequence ID" value="NZ_CP083448.1"/>
</dbReference>
<dbReference type="PANTHER" id="PTHR46911:SF1">
    <property type="entry name" value="2-ISOPROPYLMALATE SYNTHASE"/>
    <property type="match status" value="1"/>
</dbReference>
<evidence type="ECO:0000256" key="9">
    <source>
        <dbReference type="ARBA" id="ARBA00023304"/>
    </source>
</evidence>
<dbReference type="PANTHER" id="PTHR46911">
    <property type="match status" value="1"/>
</dbReference>
<dbReference type="Pfam" id="PF00682">
    <property type="entry name" value="HMGL-like"/>
    <property type="match status" value="1"/>
</dbReference>
<dbReference type="InterPro" id="IPR005668">
    <property type="entry name" value="IPM_Synthase"/>
</dbReference>
<dbReference type="CDD" id="cd07942">
    <property type="entry name" value="DRE_TIM_LeuA"/>
    <property type="match status" value="1"/>
</dbReference>
<keyword evidence="9 10" id="KW-0100">Branched-chain amino acid biosynthesis</keyword>
<comment type="catalytic activity">
    <reaction evidence="1 10">
        <text>3-methyl-2-oxobutanoate + acetyl-CoA + H2O = (2S)-2-isopropylmalate + CoA + H(+)</text>
        <dbReference type="Rhea" id="RHEA:21524"/>
        <dbReference type="ChEBI" id="CHEBI:1178"/>
        <dbReference type="ChEBI" id="CHEBI:11851"/>
        <dbReference type="ChEBI" id="CHEBI:15377"/>
        <dbReference type="ChEBI" id="CHEBI:15378"/>
        <dbReference type="ChEBI" id="CHEBI:57287"/>
        <dbReference type="ChEBI" id="CHEBI:57288"/>
        <dbReference type="EC" id="2.3.3.13"/>
    </reaction>
</comment>
<dbReference type="EMBL" id="JAFCXS010000001">
    <property type="protein sequence ID" value="MBM0746200.1"/>
    <property type="molecule type" value="Genomic_DNA"/>
</dbReference>
<keyword evidence="8 10" id="KW-0479">Metal-binding</keyword>
<dbReference type="InterPro" id="IPR013709">
    <property type="entry name" value="2-isopropylmalate_synth_dimer"/>
</dbReference>
<evidence type="ECO:0000256" key="1">
    <source>
        <dbReference type="ARBA" id="ARBA00000064"/>
    </source>
</evidence>
<evidence type="ECO:0000313" key="12">
    <source>
        <dbReference type="EMBL" id="MBM0746200.1"/>
    </source>
</evidence>
<dbReference type="Pfam" id="PF08502">
    <property type="entry name" value="LeuA_dimer"/>
    <property type="match status" value="1"/>
</dbReference>
<dbReference type="Proteomes" id="UP000809137">
    <property type="component" value="Unassembled WGS sequence"/>
</dbReference>
<feature type="binding site" evidence="10">
    <location>
        <position position="244"/>
    </location>
    <ligand>
        <name>Mg(2+)</name>
        <dbReference type="ChEBI" id="CHEBI:18420"/>
    </ligand>
</feature>
<organism evidence="12 13">
    <name type="scientific">Pantoea eucrina</name>
    <dbReference type="NCBI Taxonomy" id="472693"/>
    <lineage>
        <taxon>Bacteria</taxon>
        <taxon>Pseudomonadati</taxon>
        <taxon>Pseudomonadota</taxon>
        <taxon>Gammaproteobacteria</taxon>
        <taxon>Enterobacterales</taxon>
        <taxon>Erwiniaceae</taxon>
        <taxon>Pantoea</taxon>
    </lineage>
</organism>
<keyword evidence="10" id="KW-0963">Cytoplasm</keyword>
<sequence length="570" mass="63033">MLTHPADKYYPTPVLPLADRQWPSRQLTHAPRWLSTDLRDGNQALAVPMDSARKLAFWQLLLRCGFSEIEVAFPAASQTDYAFVRELIEKDHIPPHVTIQVLTQARSDLIDRTFDALTGVRQAIVHLYNATAPLFRERVFCQSKAEIVALACSAARQIRDRCAAQPDTAWTFQYSPETFCFTEPDFALEICEAVAAIWQPGPQRPMIINLPATVEVNTPNVYADQIEYFCRHFSQRAAVTISVHPHNDRGTGTACAELALLAGADRVEGCLFGNGERTGNVDLVTLALNLYTQGVAPGLDFSDMQQVIETVTACNQLPLHPRHPYAGELVFTAFSGSHQDAIRKGFAERAARQETRWQIPYLPLDPRDIGCSYEAVIRVNSQSGKGGSAWLLEQNHGLQLPRALQQDFSQRVQQQTDTNGGEMTHHALWQLFCHHYGLTQPARQLDTAESQSDERTTCIRLQFTTASGGRMLNGSGNGLLSAAVSALQQHYGRAIAIEDYHEHTLGKRSDSRSVAYICCTDANGKRAWGVGIDSDVTRASLQALLNAANAFLPAESSPPVKRPARGETSR</sequence>
<evidence type="ECO:0000256" key="3">
    <source>
        <dbReference type="ARBA" id="ARBA00009767"/>
    </source>
</evidence>
<dbReference type="SUPFAM" id="SSF110921">
    <property type="entry name" value="2-isopropylmalate synthase LeuA, allosteric (dimerisation) domain"/>
    <property type="match status" value="1"/>
</dbReference>
<keyword evidence="5 10" id="KW-0432">Leucine biosynthesis</keyword>
<feature type="binding site" evidence="10">
    <location>
        <position position="40"/>
    </location>
    <ligand>
        <name>Mg(2+)</name>
        <dbReference type="ChEBI" id="CHEBI:18420"/>
    </ligand>
</feature>
<dbReference type="SUPFAM" id="SSF89000">
    <property type="entry name" value="post-HMGL domain-like"/>
    <property type="match status" value="1"/>
</dbReference>
<feature type="domain" description="Pyruvate carboxyltransferase" evidence="11">
    <location>
        <begin position="31"/>
        <end position="305"/>
    </location>
</feature>
<keyword evidence="10" id="KW-0460">Magnesium</keyword>
<gene>
    <name evidence="10 12" type="primary">leuA</name>
    <name evidence="12" type="ORF">JJB79_02000</name>
</gene>
<accession>A0ABS1Z1B2</accession>
<dbReference type="EC" id="2.3.3.13" evidence="4 10"/>
<dbReference type="InterPro" id="IPR002034">
    <property type="entry name" value="AIPM/Hcit_synth_CS"/>
</dbReference>
<dbReference type="GeneID" id="84691202"/>
<comment type="caution">
    <text evidence="12">The sequence shown here is derived from an EMBL/GenBank/DDBJ whole genome shotgun (WGS) entry which is preliminary data.</text>
</comment>
<keyword evidence="13" id="KW-1185">Reference proteome</keyword>
<keyword evidence="7 10" id="KW-0808">Transferase</keyword>
<comment type="similarity">
    <text evidence="3 10">Belongs to the alpha-IPM synthase/homocitrate synthase family. LeuA type 2 subfamily.</text>
</comment>
<dbReference type="InterPro" id="IPR036230">
    <property type="entry name" value="LeuA_allosteric_dom_sf"/>
</dbReference>
<feature type="binding site" evidence="10">
    <location>
        <position position="246"/>
    </location>
    <ligand>
        <name>Mg(2+)</name>
        <dbReference type="ChEBI" id="CHEBI:18420"/>
    </ligand>
</feature>
<dbReference type="NCBIfam" id="NF002991">
    <property type="entry name" value="PRK03739.1"/>
    <property type="match status" value="1"/>
</dbReference>
<dbReference type="InterPro" id="IPR039371">
    <property type="entry name" value="LeuA_N_DRE-TIM"/>
</dbReference>
<comment type="subcellular location">
    <subcellularLocation>
        <location evidence="10">Cytoplasm</location>
    </subcellularLocation>
</comment>
<feature type="region of interest" description="Regulatory domain" evidence="10">
    <location>
        <begin position="439"/>
        <end position="570"/>
    </location>
</feature>
<dbReference type="NCBIfam" id="TIGR00970">
    <property type="entry name" value="leuA_yeast"/>
    <property type="match status" value="1"/>
</dbReference>
<feature type="binding site" evidence="10">
    <location>
        <position position="280"/>
    </location>
    <ligand>
        <name>Mg(2+)</name>
        <dbReference type="ChEBI" id="CHEBI:18420"/>
    </ligand>
</feature>
<comment type="pathway">
    <text evidence="2 10">Amino-acid biosynthesis; L-leucine biosynthesis; L-leucine from 3-methyl-2-oxobutanoate: step 1/4.</text>
</comment>
<dbReference type="Gene3D" id="3.20.20.70">
    <property type="entry name" value="Aldolase class I"/>
    <property type="match status" value="1"/>
</dbReference>
<reference evidence="12 13" key="1">
    <citation type="submission" date="2021-01" db="EMBL/GenBank/DDBJ databases">
        <title>Complete genome sequence of Pantoea eucrina OB49, a heavy metal tolerant bacterium with PGPR potential isolated from wheat in Algeria.</title>
        <authorList>
            <person name="Lekired A."/>
            <person name="Ouzari I.H."/>
        </authorList>
    </citation>
    <scope>NUCLEOTIDE SEQUENCE [LARGE SCALE GENOMIC DNA]</scope>
    <source>
        <strain evidence="12 13">OB49</strain>
    </source>
</reference>
<evidence type="ECO:0000256" key="10">
    <source>
        <dbReference type="HAMAP-Rule" id="MF_00572"/>
    </source>
</evidence>
<dbReference type="GO" id="GO:0003852">
    <property type="term" value="F:2-isopropylmalate synthase activity"/>
    <property type="evidence" value="ECO:0007669"/>
    <property type="project" value="UniProtKB-EC"/>
</dbReference>
<protein>
    <recommendedName>
        <fullName evidence="4 10">2-isopropylmalate synthase</fullName>
        <ecNumber evidence="4 10">2.3.3.13</ecNumber>
    </recommendedName>
    <alternativeName>
        <fullName evidence="10">Alpha-IPM synthase</fullName>
    </alternativeName>
    <alternativeName>
        <fullName evidence="10">Alpha-isopropylmalate synthase</fullName>
    </alternativeName>
</protein>
<evidence type="ECO:0000256" key="2">
    <source>
        <dbReference type="ARBA" id="ARBA00004689"/>
    </source>
</evidence>
<dbReference type="PROSITE" id="PS00815">
    <property type="entry name" value="AIPM_HOMOCIT_SYNTH_1"/>
    <property type="match status" value="1"/>
</dbReference>
<name>A0ABS1Z1B2_9GAMM</name>
<dbReference type="InterPro" id="IPR013785">
    <property type="entry name" value="Aldolase_TIM"/>
</dbReference>
<evidence type="ECO:0000256" key="6">
    <source>
        <dbReference type="ARBA" id="ARBA00022605"/>
    </source>
</evidence>
<evidence type="ECO:0000313" key="13">
    <source>
        <dbReference type="Proteomes" id="UP000809137"/>
    </source>
</evidence>
<evidence type="ECO:0000256" key="4">
    <source>
        <dbReference type="ARBA" id="ARBA00012973"/>
    </source>
</evidence>
<dbReference type="InterPro" id="IPR054692">
    <property type="entry name" value="LeuA-like_post-cat"/>
</dbReference>
<dbReference type="HAMAP" id="MF_00572">
    <property type="entry name" value="LeuA_type2"/>
    <property type="match status" value="1"/>
</dbReference>
<evidence type="ECO:0000256" key="5">
    <source>
        <dbReference type="ARBA" id="ARBA00022430"/>
    </source>
</evidence>
<comment type="subunit">
    <text evidence="10">Homodimer.</text>
</comment>
<dbReference type="InterPro" id="IPR000891">
    <property type="entry name" value="PYR_CT"/>
</dbReference>
<dbReference type="SMART" id="SM00917">
    <property type="entry name" value="LeuA_dimer"/>
    <property type="match status" value="1"/>
</dbReference>
<dbReference type="Gene3D" id="3.30.160.270">
    <property type="match status" value="1"/>
</dbReference>
<keyword evidence="6 10" id="KW-0028">Amino-acid biosynthesis</keyword>
<comment type="cofactor">
    <cofactor evidence="10">
        <name>Mg(2+)</name>
        <dbReference type="ChEBI" id="CHEBI:18420"/>
    </cofactor>
</comment>
<dbReference type="Pfam" id="PF22615">
    <property type="entry name" value="IPMS_D2"/>
    <property type="match status" value="1"/>
</dbReference>
<proteinExistence type="inferred from homology"/>